<dbReference type="Gene3D" id="1.20.5.320">
    <property type="entry name" value="6-Phosphogluconate Dehydrogenase, domain 3"/>
    <property type="match status" value="1"/>
</dbReference>
<gene>
    <name evidence="2" type="ORF">HCU67_08080</name>
</gene>
<sequence>MQKLKLLLGSLVALAVISCEGPAGPPGPPGFDGLDGLNGIDGADGINILGQVLEIQGTFDANNNYSIFYEFPSTVEVFESDAVFVYLLWEQVDDPNGGDPIDVWRLLPQTRILDQGLLQYNFDHTFLDVSIFLESDFDLATLLPADTDDQVFRIVIVPTEFSEDPNFDPTNLNAVMDEINMGEDDIQRIGF</sequence>
<protein>
    <submittedName>
        <fullName evidence="2">Collagen-like protein</fullName>
    </submittedName>
</protein>
<name>A0ABX1GPQ4_9FLAO</name>
<keyword evidence="3" id="KW-1185">Reference proteome</keyword>
<accession>A0ABX1GPQ4</accession>
<evidence type="ECO:0000256" key="1">
    <source>
        <dbReference type="SAM" id="SignalP"/>
    </source>
</evidence>
<dbReference type="Proteomes" id="UP000718451">
    <property type="component" value="Unassembled WGS sequence"/>
</dbReference>
<feature type="signal peptide" evidence="1">
    <location>
        <begin position="1"/>
        <end position="23"/>
    </location>
</feature>
<proteinExistence type="predicted"/>
<evidence type="ECO:0000313" key="3">
    <source>
        <dbReference type="Proteomes" id="UP000718451"/>
    </source>
</evidence>
<organism evidence="2 3">
    <name type="scientific">Croceivirga thetidis</name>
    <dbReference type="NCBI Taxonomy" id="2721623"/>
    <lineage>
        <taxon>Bacteria</taxon>
        <taxon>Pseudomonadati</taxon>
        <taxon>Bacteroidota</taxon>
        <taxon>Flavobacteriia</taxon>
        <taxon>Flavobacteriales</taxon>
        <taxon>Flavobacteriaceae</taxon>
        <taxon>Croceivirga</taxon>
    </lineage>
</organism>
<keyword evidence="1" id="KW-0732">Signal</keyword>
<feature type="chain" id="PRO_5047072215" evidence="1">
    <location>
        <begin position="24"/>
        <end position="191"/>
    </location>
</feature>
<dbReference type="RefSeq" id="WP_168552138.1">
    <property type="nucleotide sequence ID" value="NZ_JAAWWL010000002.1"/>
</dbReference>
<evidence type="ECO:0000313" key="2">
    <source>
        <dbReference type="EMBL" id="NKI31903.1"/>
    </source>
</evidence>
<comment type="caution">
    <text evidence="2">The sequence shown here is derived from an EMBL/GenBank/DDBJ whole genome shotgun (WGS) entry which is preliminary data.</text>
</comment>
<reference evidence="2 3" key="1">
    <citation type="submission" date="2020-04" db="EMBL/GenBank/DDBJ databases">
        <authorList>
            <person name="Yoon J."/>
        </authorList>
    </citation>
    <scope>NUCLEOTIDE SEQUENCE [LARGE SCALE GENOMIC DNA]</scope>
    <source>
        <strain evidence="2 3">DJ-13</strain>
    </source>
</reference>
<dbReference type="PROSITE" id="PS51257">
    <property type="entry name" value="PROKAR_LIPOPROTEIN"/>
    <property type="match status" value="1"/>
</dbReference>
<dbReference type="EMBL" id="JAAWWL010000002">
    <property type="protein sequence ID" value="NKI31903.1"/>
    <property type="molecule type" value="Genomic_DNA"/>
</dbReference>